<name>A0ABP8WTH7_9ACTN</name>
<gene>
    <name evidence="2" type="ORF">GCM10023349_07760</name>
</gene>
<keyword evidence="1" id="KW-0732">Signal</keyword>
<dbReference type="SUPFAM" id="SSF51445">
    <property type="entry name" value="(Trans)glycosidases"/>
    <property type="match status" value="1"/>
</dbReference>
<feature type="chain" id="PRO_5045864845" description="Glycosyl hydrolase-like family 15 (GHL15) protein" evidence="1">
    <location>
        <begin position="31"/>
        <end position="407"/>
    </location>
</feature>
<protein>
    <recommendedName>
        <fullName evidence="4">Glycosyl hydrolase-like family 15 (GHL15) protein</fullName>
    </recommendedName>
</protein>
<evidence type="ECO:0000313" key="2">
    <source>
        <dbReference type="EMBL" id="GAA4695035.1"/>
    </source>
</evidence>
<reference evidence="3" key="1">
    <citation type="journal article" date="2019" name="Int. J. Syst. Evol. Microbiol.">
        <title>The Global Catalogue of Microorganisms (GCM) 10K type strain sequencing project: providing services to taxonomists for standard genome sequencing and annotation.</title>
        <authorList>
            <consortium name="The Broad Institute Genomics Platform"/>
            <consortium name="The Broad Institute Genome Sequencing Center for Infectious Disease"/>
            <person name="Wu L."/>
            <person name="Ma J."/>
        </authorList>
    </citation>
    <scope>NUCLEOTIDE SEQUENCE [LARGE SCALE GENOMIC DNA]</scope>
    <source>
        <strain evidence="3">JCM 18531</strain>
    </source>
</reference>
<comment type="caution">
    <text evidence="2">The sequence shown here is derived from an EMBL/GenBank/DDBJ whole genome shotgun (WGS) entry which is preliminary data.</text>
</comment>
<dbReference type="Gene3D" id="3.20.20.70">
    <property type="entry name" value="Aldolase class I"/>
    <property type="match status" value="1"/>
</dbReference>
<dbReference type="Proteomes" id="UP001499974">
    <property type="component" value="Unassembled WGS sequence"/>
</dbReference>
<proteinExistence type="predicted"/>
<dbReference type="InterPro" id="IPR029455">
    <property type="entry name" value="GHL15"/>
</dbReference>
<accession>A0ABP8WTH7</accession>
<evidence type="ECO:0008006" key="4">
    <source>
        <dbReference type="Google" id="ProtNLM"/>
    </source>
</evidence>
<dbReference type="RefSeq" id="WP_345519459.1">
    <property type="nucleotide sequence ID" value="NZ_BAABKM010000002.1"/>
</dbReference>
<organism evidence="2 3">
    <name type="scientific">Nocardioides conyzicola</name>
    <dbReference type="NCBI Taxonomy" id="1651781"/>
    <lineage>
        <taxon>Bacteria</taxon>
        <taxon>Bacillati</taxon>
        <taxon>Actinomycetota</taxon>
        <taxon>Actinomycetes</taxon>
        <taxon>Propionibacteriales</taxon>
        <taxon>Nocardioidaceae</taxon>
        <taxon>Nocardioides</taxon>
    </lineage>
</organism>
<evidence type="ECO:0000256" key="1">
    <source>
        <dbReference type="SAM" id="SignalP"/>
    </source>
</evidence>
<dbReference type="InterPro" id="IPR017853">
    <property type="entry name" value="GH"/>
</dbReference>
<keyword evidence="3" id="KW-1185">Reference proteome</keyword>
<dbReference type="EMBL" id="BAABKM010000002">
    <property type="protein sequence ID" value="GAA4695035.1"/>
    <property type="molecule type" value="Genomic_DNA"/>
</dbReference>
<dbReference type="Pfam" id="PF14885">
    <property type="entry name" value="GHL15"/>
    <property type="match status" value="1"/>
</dbReference>
<sequence length="407" mass="44821">MSNRPVRRTAARVAGAVVLLAASVATSGSAAGVDPPATTARVGSPTWSSGNGVLTLDWGDLDKTPQASRGDVVVMQSWEFPRIPALRRQHPGVTILMYKDVSAVVKEAESTTGRFPAGMGYGWVARHHPSWLLHDSVGAIIEWSDWRGLYPINIANSAYQRTWSRNVLAELREHQWDGVMMDDVLTILSHDTVGGRVSTRIPDDEAQYAATASFLSRVAPQVRRAGYLAVPNLSVEWDNWRTTLADWTPYVSGWVNEHFTNWPGSSDRFVGADWRWKFHAARWLAARDIPLIAVSYGSATDRVGQTYHRATWLLSWNGRTGASVYVPDEPSSSHWLPAATRSIGRPVGPAVRAADGTWTRRFSHGIVAVNPTASARPVALRGTYTRAERRVRAVRLAPTTAVILDNR</sequence>
<dbReference type="InterPro" id="IPR013785">
    <property type="entry name" value="Aldolase_TIM"/>
</dbReference>
<evidence type="ECO:0000313" key="3">
    <source>
        <dbReference type="Proteomes" id="UP001499974"/>
    </source>
</evidence>
<feature type="signal peptide" evidence="1">
    <location>
        <begin position="1"/>
        <end position="30"/>
    </location>
</feature>